<protein>
    <submittedName>
        <fullName evidence="2">RNA-binding S4 domain-containing protein</fullName>
    </submittedName>
</protein>
<gene>
    <name evidence="2" type="ORF">AACH10_12600</name>
</gene>
<dbReference type="Gene3D" id="3.10.290.10">
    <property type="entry name" value="RNA-binding S4 domain"/>
    <property type="match status" value="1"/>
</dbReference>
<evidence type="ECO:0000313" key="2">
    <source>
        <dbReference type="EMBL" id="MEK8051082.1"/>
    </source>
</evidence>
<evidence type="ECO:0000256" key="1">
    <source>
        <dbReference type="PROSITE-ProRule" id="PRU00182"/>
    </source>
</evidence>
<dbReference type="CDD" id="cd00165">
    <property type="entry name" value="S4"/>
    <property type="match status" value="1"/>
</dbReference>
<evidence type="ECO:0000313" key="3">
    <source>
        <dbReference type="Proteomes" id="UP001365405"/>
    </source>
</evidence>
<comment type="caution">
    <text evidence="2">The sequence shown here is derived from an EMBL/GenBank/DDBJ whole genome shotgun (WGS) entry which is preliminary data.</text>
</comment>
<accession>A0ABU9CKL6</accession>
<dbReference type="SUPFAM" id="SSF55174">
    <property type="entry name" value="Alpha-L RNA-binding motif"/>
    <property type="match status" value="1"/>
</dbReference>
<dbReference type="RefSeq" id="WP_341410772.1">
    <property type="nucleotide sequence ID" value="NZ_JBBUTH010000007.1"/>
</dbReference>
<reference evidence="2 3" key="1">
    <citation type="submission" date="2024-04" db="EMBL/GenBank/DDBJ databases">
        <title>Novel species of the genus Ideonella isolated from streams.</title>
        <authorList>
            <person name="Lu H."/>
        </authorList>
    </citation>
    <scope>NUCLEOTIDE SEQUENCE [LARGE SCALE GENOMIC DNA]</scope>
    <source>
        <strain evidence="2 3">DXS22W</strain>
    </source>
</reference>
<dbReference type="Proteomes" id="UP001365405">
    <property type="component" value="Unassembled WGS sequence"/>
</dbReference>
<dbReference type="Pfam" id="PF13275">
    <property type="entry name" value="S4_2"/>
    <property type="match status" value="1"/>
</dbReference>
<keyword evidence="3" id="KW-1185">Reference proteome</keyword>
<dbReference type="PROSITE" id="PS50889">
    <property type="entry name" value="S4"/>
    <property type="match status" value="1"/>
</dbReference>
<sequence>MQQIDFALRGEHITLDKLLKATGATHSGASAKQAVADGLVQVDGQQELRKTAKIRAGQVVQFSAGAQGLRIRVQAGDDMAGDAAGEADPAA</sequence>
<organism evidence="2 3">
    <name type="scientific">Pseudaquabacterium inlustre</name>
    <dbReference type="NCBI Taxonomy" id="2984192"/>
    <lineage>
        <taxon>Bacteria</taxon>
        <taxon>Pseudomonadati</taxon>
        <taxon>Pseudomonadota</taxon>
        <taxon>Betaproteobacteria</taxon>
        <taxon>Burkholderiales</taxon>
        <taxon>Sphaerotilaceae</taxon>
        <taxon>Pseudaquabacterium</taxon>
    </lineage>
</organism>
<proteinExistence type="predicted"/>
<keyword evidence="1" id="KW-0694">RNA-binding</keyword>
<dbReference type="EMBL" id="JBBUTH010000007">
    <property type="protein sequence ID" value="MEK8051082.1"/>
    <property type="molecule type" value="Genomic_DNA"/>
</dbReference>
<name>A0ABU9CKL6_9BURK</name>
<dbReference type="InterPro" id="IPR036986">
    <property type="entry name" value="S4_RNA-bd_sf"/>
</dbReference>